<organism evidence="3 4">
    <name type="scientific">Phytophthora fragariae</name>
    <dbReference type="NCBI Taxonomy" id="53985"/>
    <lineage>
        <taxon>Eukaryota</taxon>
        <taxon>Sar</taxon>
        <taxon>Stramenopiles</taxon>
        <taxon>Oomycota</taxon>
        <taxon>Peronosporomycetes</taxon>
        <taxon>Peronosporales</taxon>
        <taxon>Peronosporaceae</taxon>
        <taxon>Phytophthora</taxon>
    </lineage>
</organism>
<feature type="region of interest" description="Disordered" evidence="2">
    <location>
        <begin position="168"/>
        <end position="216"/>
    </location>
</feature>
<gene>
    <name evidence="3" type="ORF">PF008_g28356</name>
</gene>
<reference evidence="3 4" key="1">
    <citation type="submission" date="2018-09" db="EMBL/GenBank/DDBJ databases">
        <title>Genomic investigation of the strawberry pathogen Phytophthora fragariae indicates pathogenicity is determined by transcriptional variation in three key races.</title>
        <authorList>
            <person name="Adams T.M."/>
            <person name="Armitage A.D."/>
            <person name="Sobczyk M.K."/>
            <person name="Bates H.J."/>
            <person name="Dunwell J.M."/>
            <person name="Nellist C.F."/>
            <person name="Harrison R.J."/>
        </authorList>
    </citation>
    <scope>NUCLEOTIDE SEQUENCE [LARGE SCALE GENOMIC DNA]</scope>
    <source>
        <strain evidence="3 4">NOV-77</strain>
    </source>
</reference>
<accession>A0A6G0QCC2</accession>
<feature type="compositionally biased region" description="Basic residues" evidence="2">
    <location>
        <begin position="667"/>
        <end position="677"/>
    </location>
</feature>
<name>A0A6G0QCC2_9STRA</name>
<comment type="caution">
    <text evidence="3">The sequence shown here is derived from an EMBL/GenBank/DDBJ whole genome shotgun (WGS) entry which is preliminary data.</text>
</comment>
<feature type="coiled-coil region" evidence="1">
    <location>
        <begin position="384"/>
        <end position="418"/>
    </location>
</feature>
<keyword evidence="1" id="KW-0175">Coiled coil</keyword>
<evidence type="ECO:0000256" key="1">
    <source>
        <dbReference type="SAM" id="Coils"/>
    </source>
</evidence>
<feature type="region of interest" description="Disordered" evidence="2">
    <location>
        <begin position="519"/>
        <end position="544"/>
    </location>
</feature>
<feature type="region of interest" description="Disordered" evidence="2">
    <location>
        <begin position="75"/>
        <end position="94"/>
    </location>
</feature>
<feature type="compositionally biased region" description="Basic and acidic residues" evidence="2">
    <location>
        <begin position="58"/>
        <end position="69"/>
    </location>
</feature>
<evidence type="ECO:0000313" key="3">
    <source>
        <dbReference type="EMBL" id="KAE9279477.1"/>
    </source>
</evidence>
<protein>
    <submittedName>
        <fullName evidence="3">Uncharacterized protein</fullName>
    </submittedName>
</protein>
<feature type="region of interest" description="Disordered" evidence="2">
    <location>
        <begin position="992"/>
        <end position="1014"/>
    </location>
</feature>
<dbReference type="SMART" id="SM00015">
    <property type="entry name" value="IQ"/>
    <property type="match status" value="2"/>
</dbReference>
<dbReference type="Gene3D" id="1.20.5.190">
    <property type="match status" value="1"/>
</dbReference>
<evidence type="ECO:0000313" key="4">
    <source>
        <dbReference type="Proteomes" id="UP000486351"/>
    </source>
</evidence>
<feature type="region of interest" description="Disordered" evidence="2">
    <location>
        <begin position="667"/>
        <end position="758"/>
    </location>
</feature>
<feature type="compositionally biased region" description="Acidic residues" evidence="2">
    <location>
        <begin position="714"/>
        <end position="736"/>
    </location>
</feature>
<feature type="region of interest" description="Disordered" evidence="2">
    <location>
        <begin position="1"/>
        <end position="70"/>
    </location>
</feature>
<feature type="compositionally biased region" description="Low complexity" evidence="2">
    <location>
        <begin position="699"/>
        <end position="713"/>
    </location>
</feature>
<dbReference type="AlphaFoldDB" id="A0A6G0QCC2"/>
<feature type="region of interest" description="Disordered" evidence="2">
    <location>
        <begin position="562"/>
        <end position="589"/>
    </location>
</feature>
<dbReference type="PROSITE" id="PS50096">
    <property type="entry name" value="IQ"/>
    <property type="match status" value="2"/>
</dbReference>
<dbReference type="EMBL" id="QXFY01004138">
    <property type="protein sequence ID" value="KAE9279477.1"/>
    <property type="molecule type" value="Genomic_DNA"/>
</dbReference>
<dbReference type="Proteomes" id="UP000486351">
    <property type="component" value="Unassembled WGS sequence"/>
</dbReference>
<feature type="coiled-coil region" evidence="1">
    <location>
        <begin position="301"/>
        <end position="328"/>
    </location>
</feature>
<dbReference type="InterPro" id="IPR000048">
    <property type="entry name" value="IQ_motif_EF-hand-BS"/>
</dbReference>
<evidence type="ECO:0000256" key="2">
    <source>
        <dbReference type="SAM" id="MobiDB-lite"/>
    </source>
</evidence>
<proteinExistence type="predicted"/>
<sequence length="1068" mass="118225">MQRGPSAPDGGVRASSLRPASPAHSVLPAINAGAPPISTFPPRGVSPNVAKRAAWSTPRDRPGALETRTEQTPAALAVDAETPRHEQGQTPTSTSLVAPLEDALEVLHTVLIETDDQSDRARRRQAALEETKRLHTAEELELERTRLAADEQLQTTFELLQAELARERRLRSTGEGSKPTTAAVAPPVDRKSPSKRHAARLATRLRNSPLKPRTKESASYLLEGREAAEEGARPPLFDRDMTVDSLHATVREVKLHELREERARWQRDYELMREQVIEEKARQVALFQRLEVLRRSQASQLSEAEAALRASQADVERLQTRLAQARVSAAHEARRTASLVQSSRSERQRLVCALAETRHKFREWKEGEAATLRATREQAVHALRTEYELKLARHQEEKQKLRDKVKDLEVSLRLLQRDRQLSPGELSERKGTLLQNNSSGIGFGDVGAADFIEAHGHIHELEALLQLSKERQERQDALLRVSEAALARLSQERELDALENLSLPSPAVALVLSNLTGDLQVEDDGKPDAPDAPTSLPATETPVTSAEVVSSRDLRMIEREGSAATISVPPSTPTWSPPRRQSISGGDGTDLEKEVLRRKSIALSAEVNRYQKIVVQSMEEVRALKESRRRSRSGSISSSAMVLSPREAYLLEELAASQREIDAMKAKLKKKKRKKDKAKSQVTIEGINPAHSEADDAEPSTSSSESENSNDSSNDSESENSNDSSNDSENDSDSGDDGVGSVAKLATPLTASKSQPRMSLIKEYGHEEEGEDKEPLEVDTAVQMIQMYSKGFLARREFIRKKLAIGKIKARYRGYLVRKNYEALSGSLPPADRKLLPSGLAPQEAPDFLMVTEAMQYKMQIVEPHHSVSYMCEESGNVDVVLRVSKDPPVVQLQVTSAEDPIAVPRVAYFHLFETIALLSYEDEENVLETSSEKEIARIFASRLVVQRKGSEDNYHFFIARPASVQDGIAGDPAVNLEARTLLTELPVQPMEARTASASSEVSDAPLEGTAPPGQEVDLDLLIREARTDPLDNETTNPDELIHVAEDPFARIRRLVKRLSSSSFDTNE</sequence>